<comment type="caution">
    <text evidence="1">The sequence shown here is derived from an EMBL/GenBank/DDBJ whole genome shotgun (WGS) entry which is preliminary data.</text>
</comment>
<gene>
    <name evidence="1" type="ORF">DFJ66_7529</name>
</gene>
<dbReference type="RefSeq" id="WP_121228518.1">
    <property type="nucleotide sequence ID" value="NZ_JBIUBA010000018.1"/>
</dbReference>
<sequence>MTTGEVPAAQLVGEDVEVVGARVTGVLDLTDAPVRTLRFVRCRFDEPPVLREASVRGLEFHGCELPGLDARRLRCRGDVVLAGTVVRGAVELGDAEVGGELSFEDSRVGAVVARRVCVGGDVRLAGAALGELDDVSLDLRGARVGGSVLGENEFRIGVTAQGAVLLGDARLGGALTLRQSRWGALDADRSRVVGDVDLTEAQVRTLSVVGASVGGSLVLGAAQADDVSLDRVRVAGHVHLAFALVRSGVTLVDARIGGDLRASRAELRDLVGTRARVTGDVDLGQLRGEDAVRLPAADVGGSLDLSGADLSGPLDLCAARIGDELKLGDLAVEGTLDLSAATVRCLVDLRGAHLGARLDACGLVTRELRLTVEDPPHGRVDLRDARCATLRDNGSFWCARGGVDLTGLDYRRLEPRLSDRAAVRRRLSQLRAATVRFTPDAYDRLAEVLRSEGQEAGAAAVLVEKQRLQYAERARSAGWAGPAVTAWSSVVRSLTGYGYRMGRGVAALVAVAALVVLLVP</sequence>
<dbReference type="EMBL" id="RBXR01000001">
    <property type="protein sequence ID" value="RKT74186.1"/>
    <property type="molecule type" value="Genomic_DNA"/>
</dbReference>
<proteinExistence type="predicted"/>
<dbReference type="OrthoDB" id="3664249at2"/>
<reference evidence="1 2" key="1">
    <citation type="submission" date="2018-10" db="EMBL/GenBank/DDBJ databases">
        <title>Sequencing the genomes of 1000 actinobacteria strains.</title>
        <authorList>
            <person name="Klenk H.-P."/>
        </authorList>
    </citation>
    <scope>NUCLEOTIDE SEQUENCE [LARGE SCALE GENOMIC DNA]</scope>
    <source>
        <strain evidence="1 2">DSM 43911</strain>
    </source>
</reference>
<name>A0A495XMP9_9PSEU</name>
<evidence type="ECO:0000313" key="2">
    <source>
        <dbReference type="Proteomes" id="UP000272729"/>
    </source>
</evidence>
<dbReference type="Proteomes" id="UP000272729">
    <property type="component" value="Unassembled WGS sequence"/>
</dbReference>
<evidence type="ECO:0008006" key="3">
    <source>
        <dbReference type="Google" id="ProtNLM"/>
    </source>
</evidence>
<dbReference type="Gene3D" id="2.160.20.80">
    <property type="entry name" value="E3 ubiquitin-protein ligase SopA"/>
    <property type="match status" value="1"/>
</dbReference>
<evidence type="ECO:0000313" key="1">
    <source>
        <dbReference type="EMBL" id="RKT74186.1"/>
    </source>
</evidence>
<accession>A0A495XMP9</accession>
<dbReference type="AlphaFoldDB" id="A0A495XMP9"/>
<protein>
    <recommendedName>
        <fullName evidence="3">Pentapeptide repeat protein</fullName>
    </recommendedName>
</protein>
<organism evidence="1 2">
    <name type="scientific">Saccharothrix variisporea</name>
    <dbReference type="NCBI Taxonomy" id="543527"/>
    <lineage>
        <taxon>Bacteria</taxon>
        <taxon>Bacillati</taxon>
        <taxon>Actinomycetota</taxon>
        <taxon>Actinomycetes</taxon>
        <taxon>Pseudonocardiales</taxon>
        <taxon>Pseudonocardiaceae</taxon>
        <taxon>Saccharothrix</taxon>
    </lineage>
</organism>
<keyword evidence="2" id="KW-1185">Reference proteome</keyword>